<reference evidence="4" key="1">
    <citation type="submission" date="2021-12" db="EMBL/GenBank/DDBJ databases">
        <authorList>
            <person name="King R."/>
        </authorList>
    </citation>
    <scope>NUCLEOTIDE SEQUENCE</scope>
</reference>
<dbReference type="Pfam" id="PF12796">
    <property type="entry name" value="Ank_2"/>
    <property type="match status" value="3"/>
</dbReference>
<evidence type="ECO:0000256" key="1">
    <source>
        <dbReference type="ARBA" id="ARBA00022737"/>
    </source>
</evidence>
<dbReference type="Pfam" id="PF00023">
    <property type="entry name" value="Ank"/>
    <property type="match status" value="1"/>
</dbReference>
<accession>A0A9P0ANG5</accession>
<dbReference type="InterPro" id="IPR051637">
    <property type="entry name" value="Ank_repeat_dom-contain_49"/>
</dbReference>
<dbReference type="AlphaFoldDB" id="A0A9P0ANG5"/>
<dbReference type="SUPFAM" id="SSF48403">
    <property type="entry name" value="Ankyrin repeat"/>
    <property type="match status" value="2"/>
</dbReference>
<organism evidence="4 5">
    <name type="scientific">Bemisia tabaci</name>
    <name type="common">Sweetpotato whitefly</name>
    <name type="synonym">Aleurodes tabaci</name>
    <dbReference type="NCBI Taxonomy" id="7038"/>
    <lineage>
        <taxon>Eukaryota</taxon>
        <taxon>Metazoa</taxon>
        <taxon>Ecdysozoa</taxon>
        <taxon>Arthropoda</taxon>
        <taxon>Hexapoda</taxon>
        <taxon>Insecta</taxon>
        <taxon>Pterygota</taxon>
        <taxon>Neoptera</taxon>
        <taxon>Paraneoptera</taxon>
        <taxon>Hemiptera</taxon>
        <taxon>Sternorrhyncha</taxon>
        <taxon>Aleyrodoidea</taxon>
        <taxon>Aleyrodidae</taxon>
        <taxon>Aleyrodinae</taxon>
        <taxon>Bemisia</taxon>
    </lineage>
</organism>
<dbReference type="EMBL" id="OU963870">
    <property type="protein sequence ID" value="CAH0395612.1"/>
    <property type="molecule type" value="Genomic_DNA"/>
</dbReference>
<feature type="repeat" description="ANK" evidence="3">
    <location>
        <begin position="360"/>
        <end position="392"/>
    </location>
</feature>
<proteinExistence type="predicted"/>
<dbReference type="Gene3D" id="1.25.40.20">
    <property type="entry name" value="Ankyrin repeat-containing domain"/>
    <property type="match status" value="5"/>
</dbReference>
<gene>
    <name evidence="4" type="ORF">BEMITA_LOCUS13779</name>
</gene>
<evidence type="ECO:0000256" key="2">
    <source>
        <dbReference type="ARBA" id="ARBA00023043"/>
    </source>
</evidence>
<dbReference type="InterPro" id="IPR002110">
    <property type="entry name" value="Ankyrin_rpt"/>
</dbReference>
<feature type="repeat" description="ANK" evidence="3">
    <location>
        <begin position="141"/>
        <end position="173"/>
    </location>
</feature>
<evidence type="ECO:0000313" key="5">
    <source>
        <dbReference type="Proteomes" id="UP001152759"/>
    </source>
</evidence>
<dbReference type="PROSITE" id="PS50088">
    <property type="entry name" value="ANK_REPEAT"/>
    <property type="match status" value="8"/>
</dbReference>
<dbReference type="Pfam" id="PF13637">
    <property type="entry name" value="Ank_4"/>
    <property type="match status" value="1"/>
</dbReference>
<feature type="repeat" description="ANK" evidence="3">
    <location>
        <begin position="177"/>
        <end position="209"/>
    </location>
</feature>
<keyword evidence="1" id="KW-0677">Repeat</keyword>
<dbReference type="PANTHER" id="PTHR24180">
    <property type="entry name" value="CYCLIN-DEPENDENT KINASE INHIBITOR 2C-RELATED"/>
    <property type="match status" value="1"/>
</dbReference>
<dbReference type="InterPro" id="IPR036770">
    <property type="entry name" value="Ankyrin_rpt-contain_sf"/>
</dbReference>
<feature type="repeat" description="ANK" evidence="3">
    <location>
        <begin position="74"/>
        <end position="106"/>
    </location>
</feature>
<feature type="repeat" description="ANK" evidence="3">
    <location>
        <begin position="1"/>
        <end position="31"/>
    </location>
</feature>
<evidence type="ECO:0000313" key="4">
    <source>
        <dbReference type="EMBL" id="CAH0395612.1"/>
    </source>
</evidence>
<keyword evidence="5" id="KW-1185">Reference proteome</keyword>
<name>A0A9P0ANG5_BEMTA</name>
<protein>
    <submittedName>
        <fullName evidence="4">Uncharacterized protein</fullName>
    </submittedName>
</protein>
<feature type="repeat" description="ANK" evidence="3">
    <location>
        <begin position="210"/>
        <end position="242"/>
    </location>
</feature>
<dbReference type="SMART" id="SM00248">
    <property type="entry name" value="ANK"/>
    <property type="match status" value="11"/>
</dbReference>
<dbReference type="PROSITE" id="PS50297">
    <property type="entry name" value="ANK_REP_REGION"/>
    <property type="match status" value="7"/>
</dbReference>
<sequence>MVPLHSAALFGHLEVVEALIQSGADVNVRVVPKKAKIISATVTPLHFAFRSGHNSTVEILIAKVDINFATPLRNCSTPLHAAAQGGHVKVVEILLEHGAVVSTVDDQNRTPLDIAVLGGSLEIVKMLFKQDEIYINGKDSEGWTMLEHASRGGNVELVKFLVANGADINVANHNTLTGTKPIHTAAADGRTNILEFFLECGMSVHEVDYDGQTPLHYAAEFGKHEMVNYLITRGADVNYKNYMGWMPIHNAASDEHEETVKVLLQNGAIYDAIDIYGNTPLGITGHQGVKSLLKSTDDLFAAMTENNCARVKELIAEGAIIDAKQSVVGAPILYAAWQGYNDIIDCLLENGANPNSTNVTGFTPLHCAVKNSQYKATVALLHKGAIYNCANIEKLTPLDFATDEKIIELLDMIDKTFRKVDSRDTTVISDLRKITDREIVKAIMRACSRKRESLMVTAINNSFPAIEDLEKIFQDDTLVNESQT</sequence>
<keyword evidence="2 3" id="KW-0040">ANK repeat</keyword>
<evidence type="ECO:0000256" key="3">
    <source>
        <dbReference type="PROSITE-ProRule" id="PRU00023"/>
    </source>
</evidence>
<dbReference type="PRINTS" id="PR01415">
    <property type="entry name" value="ANKYRIN"/>
</dbReference>
<feature type="repeat" description="ANK" evidence="3">
    <location>
        <begin position="243"/>
        <end position="275"/>
    </location>
</feature>
<dbReference type="PANTHER" id="PTHR24180:SF45">
    <property type="entry name" value="POLY [ADP-RIBOSE] POLYMERASE TANKYRASE"/>
    <property type="match status" value="1"/>
</dbReference>
<dbReference type="Proteomes" id="UP001152759">
    <property type="component" value="Chromosome 9"/>
</dbReference>
<feature type="repeat" description="ANK" evidence="3">
    <location>
        <begin position="331"/>
        <end position="359"/>
    </location>
</feature>